<proteinExistence type="predicted"/>
<evidence type="ECO:0000259" key="1">
    <source>
        <dbReference type="Pfam" id="PF10189"/>
    </source>
</evidence>
<dbReference type="InterPro" id="IPR045334">
    <property type="entry name" value="INTS3"/>
</dbReference>
<sequence length="297" mass="34512">ILLDSLFLQNTENDLIASIICLYLRLIENHGHADVKQIREKEIAFASRLMQKFEDCWLNSGRDIARLLQQLYPVSAFKPIWKALESQTETASHESRSKLIYLLSKHSKVQVLSVLINKYEQKDLVQLNQDIMGVNGDQASINHLIDEFVNKYLKRNQAERHTMDVMRYIMCCYQYHADNTHDDKIFPKFHPTFMLQMLKHFILSDWKDEFRGLIHSCMLFEVLYSESHSEDVNGDNRHSFACGDIVDQLLSELIKYNSGVNLCNLIISIIELIKHYRLKCTPSPNHVNVNNPNASAN</sequence>
<protein>
    <recommendedName>
        <fullName evidence="1">Integrator complex subunit 3 N-terminal domain-containing protein</fullName>
    </recommendedName>
</protein>
<dbReference type="PANTHER" id="PTHR13587:SF7">
    <property type="entry name" value="INTEGRATOR COMPLEX SUBUNIT 3"/>
    <property type="match status" value="1"/>
</dbReference>
<keyword evidence="3" id="KW-1185">Reference proteome</keyword>
<feature type="non-terminal residue" evidence="2">
    <location>
        <position position="1"/>
    </location>
</feature>
<evidence type="ECO:0000313" key="2">
    <source>
        <dbReference type="EMBL" id="ETO04580.1"/>
    </source>
</evidence>
<comment type="caution">
    <text evidence="2">The sequence shown here is derived from an EMBL/GenBank/DDBJ whole genome shotgun (WGS) entry which is preliminary data.</text>
</comment>
<dbReference type="GO" id="GO:0005737">
    <property type="term" value="C:cytoplasm"/>
    <property type="evidence" value="ECO:0007669"/>
    <property type="project" value="TreeGrafter"/>
</dbReference>
<feature type="non-terminal residue" evidence="2">
    <location>
        <position position="297"/>
    </location>
</feature>
<evidence type="ECO:0000313" key="3">
    <source>
        <dbReference type="Proteomes" id="UP000023152"/>
    </source>
</evidence>
<dbReference type="AlphaFoldDB" id="X6LV24"/>
<name>X6LV24_RETFI</name>
<dbReference type="Proteomes" id="UP000023152">
    <property type="component" value="Unassembled WGS sequence"/>
</dbReference>
<dbReference type="EMBL" id="ASPP01029178">
    <property type="protein sequence ID" value="ETO04580.1"/>
    <property type="molecule type" value="Genomic_DNA"/>
</dbReference>
<dbReference type="Pfam" id="PF10189">
    <property type="entry name" value="Ints3_N"/>
    <property type="match status" value="1"/>
</dbReference>
<dbReference type="PANTHER" id="PTHR13587">
    <property type="entry name" value="INTEGRATOR COMPLEX SUBUNIT 3"/>
    <property type="match status" value="1"/>
</dbReference>
<dbReference type="OrthoDB" id="2021145at2759"/>
<reference evidence="2 3" key="1">
    <citation type="journal article" date="2013" name="Curr. Biol.">
        <title>The Genome of the Foraminiferan Reticulomyxa filosa.</title>
        <authorList>
            <person name="Glockner G."/>
            <person name="Hulsmann N."/>
            <person name="Schleicher M."/>
            <person name="Noegel A.A."/>
            <person name="Eichinger L."/>
            <person name="Gallinger C."/>
            <person name="Pawlowski J."/>
            <person name="Sierra R."/>
            <person name="Euteneuer U."/>
            <person name="Pillet L."/>
            <person name="Moustafa A."/>
            <person name="Platzer M."/>
            <person name="Groth M."/>
            <person name="Szafranski K."/>
            <person name="Schliwa M."/>
        </authorList>
    </citation>
    <scope>NUCLEOTIDE SEQUENCE [LARGE SCALE GENOMIC DNA]</scope>
</reference>
<organism evidence="2 3">
    <name type="scientific">Reticulomyxa filosa</name>
    <dbReference type="NCBI Taxonomy" id="46433"/>
    <lineage>
        <taxon>Eukaryota</taxon>
        <taxon>Sar</taxon>
        <taxon>Rhizaria</taxon>
        <taxon>Retaria</taxon>
        <taxon>Foraminifera</taxon>
        <taxon>Monothalamids</taxon>
        <taxon>Reticulomyxidae</taxon>
        <taxon>Reticulomyxa</taxon>
    </lineage>
</organism>
<accession>X6LV24</accession>
<gene>
    <name evidence="2" type="ORF">RFI_32817</name>
</gene>
<feature type="domain" description="Integrator complex subunit 3 N-terminal" evidence="1">
    <location>
        <begin position="10"/>
        <end position="176"/>
    </location>
</feature>
<dbReference type="InterPro" id="IPR019333">
    <property type="entry name" value="INTS3_N"/>
</dbReference>